<sequence length="165" mass="19317">MIHRRNLTNPPTYFSGGGPLRKPILEFAMVISVVTLCFFAVDNYRVRTSLTQELQSQQLKSREQQEFFARQVSAARKKRELQVLNERKLHQVREMKLALHIAMLRQQLQDTGKEPISVQDVLQEYHNSVKMENSISNVSGTFLWLQSSELNAYLPNVREYNEHER</sequence>
<reference evidence="2 3" key="1">
    <citation type="submission" date="2016-08" db="EMBL/GenBank/DDBJ databases">
        <title>Draft genome sequence of allopolyploid Zygosaccharomyces rouxii.</title>
        <authorList>
            <person name="Watanabe J."/>
            <person name="Uehara K."/>
            <person name="Mogi Y."/>
            <person name="Tsukioka Y."/>
        </authorList>
    </citation>
    <scope>NUCLEOTIDE SEQUENCE [LARGE SCALE GENOMIC DNA]</scope>
    <source>
        <strain evidence="2 3">NBRC 110957</strain>
    </source>
</reference>
<organism evidence="2 3">
    <name type="scientific">Zygosaccharomyces rouxii</name>
    <dbReference type="NCBI Taxonomy" id="4956"/>
    <lineage>
        <taxon>Eukaryota</taxon>
        <taxon>Fungi</taxon>
        <taxon>Dikarya</taxon>
        <taxon>Ascomycota</taxon>
        <taxon>Saccharomycotina</taxon>
        <taxon>Saccharomycetes</taxon>
        <taxon>Saccharomycetales</taxon>
        <taxon>Saccharomycetaceae</taxon>
        <taxon>Zygosaccharomyces</taxon>
    </lineage>
</organism>
<dbReference type="eggNOG" id="ENOG502S20Y">
    <property type="taxonomic scope" value="Eukaryota"/>
</dbReference>
<accession>A0A1Q2ZWW1</accession>
<name>A0A1Q2ZWW1_ZYGRO</name>
<keyword evidence="1" id="KW-1133">Transmembrane helix</keyword>
<protein>
    <submittedName>
        <fullName evidence="2">Uncharacterized protein</fullName>
    </submittedName>
</protein>
<dbReference type="Proteomes" id="UP000187013">
    <property type="component" value="Unassembled WGS sequence"/>
</dbReference>
<feature type="transmembrane region" description="Helical" evidence="1">
    <location>
        <begin position="24"/>
        <end position="41"/>
    </location>
</feature>
<dbReference type="OMA" id="LPDPMEY"/>
<dbReference type="EMBL" id="BDGX01000009">
    <property type="protein sequence ID" value="GAV47951.1"/>
    <property type="molecule type" value="Genomic_DNA"/>
</dbReference>
<keyword evidence="1" id="KW-0472">Membrane</keyword>
<comment type="caution">
    <text evidence="2">The sequence shown here is derived from an EMBL/GenBank/DDBJ whole genome shotgun (WGS) entry which is preliminary data.</text>
</comment>
<dbReference type="OrthoDB" id="3997736at2759"/>
<gene>
    <name evidence="2" type="ORF">ZYGR_0I02470</name>
</gene>
<evidence type="ECO:0000313" key="2">
    <source>
        <dbReference type="EMBL" id="GAV47951.1"/>
    </source>
</evidence>
<proteinExistence type="predicted"/>
<dbReference type="AlphaFoldDB" id="A0A1Q2ZWW1"/>
<evidence type="ECO:0000256" key="1">
    <source>
        <dbReference type="SAM" id="Phobius"/>
    </source>
</evidence>
<evidence type="ECO:0000313" key="3">
    <source>
        <dbReference type="Proteomes" id="UP000187013"/>
    </source>
</evidence>
<keyword evidence="1" id="KW-0812">Transmembrane</keyword>